<dbReference type="Pfam" id="PF13424">
    <property type="entry name" value="TPR_12"/>
    <property type="match status" value="1"/>
</dbReference>
<gene>
    <name evidence="1" type="ORF">MSAN_00779500</name>
</gene>
<dbReference type="OrthoDB" id="771227at2759"/>
<proteinExistence type="predicted"/>
<comment type="caution">
    <text evidence="1">The sequence shown here is derived from an EMBL/GenBank/DDBJ whole genome shotgun (WGS) entry which is preliminary data.</text>
</comment>
<evidence type="ECO:0000313" key="2">
    <source>
        <dbReference type="Proteomes" id="UP000623467"/>
    </source>
</evidence>
<dbReference type="InterPro" id="IPR027417">
    <property type="entry name" value="P-loop_NTPase"/>
</dbReference>
<dbReference type="SUPFAM" id="SSF48452">
    <property type="entry name" value="TPR-like"/>
    <property type="match status" value="2"/>
</dbReference>
<dbReference type="Proteomes" id="UP000623467">
    <property type="component" value="Unassembled WGS sequence"/>
</dbReference>
<dbReference type="InterPro" id="IPR011990">
    <property type="entry name" value="TPR-like_helical_dom_sf"/>
</dbReference>
<evidence type="ECO:0000313" key="1">
    <source>
        <dbReference type="EMBL" id="KAF7371427.1"/>
    </source>
</evidence>
<protein>
    <submittedName>
        <fullName evidence="1">FabD/lysophospholipase-like protein</fullName>
    </submittedName>
</protein>
<dbReference type="Pfam" id="PF13374">
    <property type="entry name" value="TPR_10"/>
    <property type="match status" value="3"/>
</dbReference>
<dbReference type="AlphaFoldDB" id="A0A8H7DFQ5"/>
<reference evidence="1" key="1">
    <citation type="submission" date="2020-05" db="EMBL/GenBank/DDBJ databases">
        <title>Mycena genomes resolve the evolution of fungal bioluminescence.</title>
        <authorList>
            <person name="Tsai I.J."/>
        </authorList>
    </citation>
    <scope>NUCLEOTIDE SEQUENCE</scope>
    <source>
        <strain evidence="1">160909Yilan</strain>
    </source>
</reference>
<keyword evidence="2" id="KW-1185">Reference proteome</keyword>
<dbReference type="Gene3D" id="1.25.40.10">
    <property type="entry name" value="Tetratricopeptide repeat domain"/>
    <property type="match status" value="2"/>
</dbReference>
<dbReference type="PANTHER" id="PTHR46082">
    <property type="entry name" value="ATP/GTP-BINDING PROTEIN-RELATED"/>
    <property type="match status" value="1"/>
</dbReference>
<organism evidence="1 2">
    <name type="scientific">Mycena sanguinolenta</name>
    <dbReference type="NCBI Taxonomy" id="230812"/>
    <lineage>
        <taxon>Eukaryota</taxon>
        <taxon>Fungi</taxon>
        <taxon>Dikarya</taxon>
        <taxon>Basidiomycota</taxon>
        <taxon>Agaricomycotina</taxon>
        <taxon>Agaricomycetes</taxon>
        <taxon>Agaricomycetidae</taxon>
        <taxon>Agaricales</taxon>
        <taxon>Marasmiineae</taxon>
        <taxon>Mycenaceae</taxon>
        <taxon>Mycena</taxon>
    </lineage>
</organism>
<dbReference type="PANTHER" id="PTHR46082:SF6">
    <property type="entry name" value="AAA+ ATPASE DOMAIN-CONTAINING PROTEIN-RELATED"/>
    <property type="match status" value="1"/>
</dbReference>
<dbReference type="EMBL" id="JACAZH010000004">
    <property type="protein sequence ID" value="KAF7371427.1"/>
    <property type="molecule type" value="Genomic_DNA"/>
</dbReference>
<dbReference type="Gene3D" id="3.40.50.300">
    <property type="entry name" value="P-loop containing nucleotide triphosphate hydrolases"/>
    <property type="match status" value="1"/>
</dbReference>
<sequence length="498" mass="55756">MSQTVVNQYITGGKGGAGGQGGVYGGDGGLGEGPTLYQKIKAKYITMNMVQSPTVVEGSRVVNSCPPASRIFHGRRTILDAMHQFFTQDTKKQKVYVLYGLGGAGKTQIALKFIEETMCFTEQFLLDASTTETIQNSLKNITSQDALTWLAGKYENWLLFFDNADDPTITLNQFFPRCNHGNIIITSRNPSLQMYGTSFQVSDMEESDAVALLLNSSQQEVSASNQLLAQAIVKYAEAKELWIIEVENQTRLHGEDGLNTLALMNNLANGYHRLGQFEEAEKLQSDILEKRRRLLGEDDLYTVTAMHSLAATYHVLGRFEDAEKLKVIVLEKRRRLLGDDHPATLDAMHNPAATYHNLGQFEEAAKLSLVVVKKWKQLASDDHPKTLDGMHSLAITYDALGCFKEAEKLQVVVLEKQKKIFGEDHSDTLKVMNNLGYTNYHMGHFAEAEALQVVALEKWRKLCGEDHPDTQHAMQHLIRTYHSLDKQTEAAELEKLLK</sequence>
<dbReference type="SUPFAM" id="SSF52540">
    <property type="entry name" value="P-loop containing nucleoside triphosphate hydrolases"/>
    <property type="match status" value="1"/>
</dbReference>
<dbReference type="InterPro" id="IPR053137">
    <property type="entry name" value="NLR-like"/>
</dbReference>
<name>A0A8H7DFQ5_9AGAR</name>
<accession>A0A8H7DFQ5</accession>